<organism evidence="1 2">
    <name type="scientific">Capnocytophaga canimorsus</name>
    <dbReference type="NCBI Taxonomy" id="28188"/>
    <lineage>
        <taxon>Bacteria</taxon>
        <taxon>Pseudomonadati</taxon>
        <taxon>Bacteroidota</taxon>
        <taxon>Flavobacteriia</taxon>
        <taxon>Flavobacteriales</taxon>
        <taxon>Flavobacteriaceae</taxon>
        <taxon>Capnocytophaga</taxon>
    </lineage>
</organism>
<sequence length="38" mass="4727">MGNRHKKSQTFIKIKDKNWYKLNHVNLMLDIYYTENKN</sequence>
<protein>
    <submittedName>
        <fullName evidence="1">Uncharacterized protein</fullName>
    </submittedName>
</protein>
<gene>
    <name evidence="1" type="ORF">CCAN11_1970015</name>
</gene>
<dbReference type="Proteomes" id="UP000039370">
    <property type="component" value="Unassembled WGS sequence"/>
</dbReference>
<evidence type="ECO:0000313" key="1">
    <source>
        <dbReference type="EMBL" id="CEN49644.1"/>
    </source>
</evidence>
<evidence type="ECO:0000313" key="2">
    <source>
        <dbReference type="Proteomes" id="UP000039370"/>
    </source>
</evidence>
<dbReference type="EMBL" id="CDOK01000109">
    <property type="protein sequence ID" value="CEN49644.1"/>
    <property type="molecule type" value="Genomic_DNA"/>
</dbReference>
<dbReference type="AlphaFoldDB" id="A0A0B7IGA6"/>
<proteinExistence type="predicted"/>
<accession>A0A0B7IGA6</accession>
<name>A0A0B7IGA6_9FLAO</name>
<reference evidence="2" key="1">
    <citation type="submission" date="2015-01" db="EMBL/GenBank/DDBJ databases">
        <authorList>
            <person name="MANFREDI Pablo"/>
        </authorList>
    </citation>
    <scope>NUCLEOTIDE SEQUENCE [LARGE SCALE GENOMIC DNA]</scope>
    <source>
        <strain evidence="2">Cc11</strain>
    </source>
</reference>